<keyword evidence="4" id="KW-1185">Reference proteome</keyword>
<evidence type="ECO:0000313" key="3">
    <source>
        <dbReference type="Proteomes" id="UP000192441"/>
    </source>
</evidence>
<sequence length="147" mass="16004">MVHMSHSSGPTPVDTTVQPHWQRTGYKFFPYAAELAGQWWVLRANYCFPEHDLCTLFIDSRAVADVTGSPDDPRPLIASIAGLHPITPWVDAGVPTMAPGLAEAVVAAVADFVVHGSQSNDPCDLCEFAERDPYERAPASPGESRDR</sequence>
<name>A0A7I7WGR1_9MYCO</name>
<evidence type="ECO:0000313" key="1">
    <source>
        <dbReference type="EMBL" id="BBZ15128.1"/>
    </source>
</evidence>
<organism evidence="2 3">
    <name type="scientific">Mycobacterium branderi</name>
    <dbReference type="NCBI Taxonomy" id="43348"/>
    <lineage>
        <taxon>Bacteria</taxon>
        <taxon>Bacillati</taxon>
        <taxon>Actinomycetota</taxon>
        <taxon>Actinomycetes</taxon>
        <taxon>Mycobacteriales</taxon>
        <taxon>Mycobacteriaceae</taxon>
        <taxon>Mycobacterium</taxon>
    </lineage>
</organism>
<keyword evidence="1" id="KW-0614">Plasmid</keyword>
<reference evidence="2 3" key="1">
    <citation type="submission" date="2016-12" db="EMBL/GenBank/DDBJ databases">
        <title>The new phylogeny of genus Mycobacterium.</title>
        <authorList>
            <person name="Tortoli E."/>
            <person name="Trovato A."/>
            <person name="Cirillo D.M."/>
        </authorList>
    </citation>
    <scope>NUCLEOTIDE SEQUENCE [LARGE SCALE GENOMIC DNA]</scope>
    <source>
        <strain evidence="2 3">DSM 44624</strain>
    </source>
</reference>
<dbReference type="Proteomes" id="UP000192441">
    <property type="component" value="Unassembled WGS sequence"/>
</dbReference>
<evidence type="ECO:0000313" key="2">
    <source>
        <dbReference type="EMBL" id="ORA35428.1"/>
    </source>
</evidence>
<dbReference type="Proteomes" id="UP000467379">
    <property type="component" value="Plasmid pJCM12687"/>
</dbReference>
<protein>
    <submittedName>
        <fullName evidence="2">Uncharacterized protein</fullName>
    </submittedName>
</protein>
<reference evidence="1" key="3">
    <citation type="submission" date="2020-02" db="EMBL/GenBank/DDBJ databases">
        <authorList>
            <person name="Matsumoto Y."/>
            <person name="Motooka D."/>
            <person name="Nakamura S."/>
        </authorList>
    </citation>
    <scope>NUCLEOTIDE SEQUENCE</scope>
    <source>
        <strain evidence="1">JCM 12687</strain>
        <plasmid evidence="1">pJCM12687</plasmid>
    </source>
</reference>
<geneLocation type="plasmid" evidence="1 4">
    <name>pJCM12687</name>
</geneLocation>
<evidence type="ECO:0000313" key="4">
    <source>
        <dbReference type="Proteomes" id="UP000467379"/>
    </source>
</evidence>
<dbReference type="EMBL" id="AP022607">
    <property type="protein sequence ID" value="BBZ15128.1"/>
    <property type="molecule type" value="Genomic_DNA"/>
</dbReference>
<reference evidence="1 4" key="2">
    <citation type="journal article" date="2019" name="Emerg. Microbes Infect.">
        <title>Comprehensive subspecies identification of 175 nontuberculous mycobacteria species based on 7547 genomic profiles.</title>
        <authorList>
            <person name="Matsumoto Y."/>
            <person name="Kinjo T."/>
            <person name="Motooka D."/>
            <person name="Nabeya D."/>
            <person name="Jung N."/>
            <person name="Uechi K."/>
            <person name="Horii T."/>
            <person name="Iida T."/>
            <person name="Fujita J."/>
            <person name="Nakamura S."/>
        </authorList>
    </citation>
    <scope>NUCLEOTIDE SEQUENCE [LARGE SCALE GENOMIC DNA]</scope>
    <source>
        <strain evidence="1 4">JCM 12687</strain>
        <plasmid evidence="1">pJCM12687</plasmid>
    </source>
</reference>
<dbReference type="AlphaFoldDB" id="A0A7I7WGR1"/>
<proteinExistence type="predicted"/>
<accession>A0A7I7WGR1</accession>
<gene>
    <name evidence="2" type="ORF">BST20_17690</name>
    <name evidence="1" type="ORF">MBRA_53230</name>
</gene>
<dbReference type="EMBL" id="MVHM01000012">
    <property type="protein sequence ID" value="ORA35428.1"/>
    <property type="molecule type" value="Genomic_DNA"/>
</dbReference>